<feature type="region of interest" description="Disordered" evidence="1">
    <location>
        <begin position="716"/>
        <end position="771"/>
    </location>
</feature>
<evidence type="ECO:0008006" key="5">
    <source>
        <dbReference type="Google" id="ProtNLM"/>
    </source>
</evidence>
<dbReference type="EMBL" id="SAEB01000001">
    <property type="protein sequence ID" value="RVD89418.1"/>
    <property type="molecule type" value="Genomic_DNA"/>
</dbReference>
<dbReference type="VEuPathDB" id="FungiDB:DFL_000428"/>
<dbReference type="Proteomes" id="UP000283090">
    <property type="component" value="Unassembled WGS sequence"/>
</dbReference>
<dbReference type="AlphaFoldDB" id="A0A437AE99"/>
<sequence length="771" mass="87560">MFKFISTLLLFLHYHLALLVSPISLSQTIKSLFRRTKPPSFTHRVPPPPPPLDIHPPALDAPSIYDSLQPSRLRNETVPMPARTRIDMSRHFIPWDGSLPTAVIHSQDDVPKIKHWLHKSSARAVIENPFIEGCEDPEPLPMEYPHRYPEPLRHDVGTFRRILPLKAAFGNELGTIVIPRHHNSSDFLLLVSQTDNSIVPPTGPEALLARFLVCSRTVLYHIPALRGQASHQTSFHDGQRLNLPGNINRIYPFFLLKLPSTDLTSLWLILTILHGRFPASWTSLDLPLSLLYNISKTLEVLEITNAETLSLIRRKLFYTLNRHAHLHQPPCNTPDVAMWLTVAKTFSIPANFSSLWANLAITTWRFTPNSKAVDRYTPSPPHPPGTNFKYGNWYFISHLPRSLRTALSEDRNTFLNTLLHLWSQFRAKYHLPSQSPGNAQTILSATANFDASALDLQQETLNYANQVLGYHNYISLITRGGNKALERRVMADVTTFKDDVNDIFSRVSSRDIDLNRVSVPSEDYNPPPPEPLYSPFQTPWELDNVSGAETTIFTYQSGKNNNLIYWRNSPPGLPLIPSSATVLGWEISTKWLVAFIVQFYIEFSSLLGTYTFATVDARITLWLLILVWYLNRSTIDSFRELQRSQSRRLRDEELLESTATSYGWSLSSSPHGSLTPKATPALLGQSWKKYTPLEPSPENIHLAARQQVEIQRFKAERAKRWKKEGRDKRGRLPSDPNFGKDSEGGDEVEEVGEEEVNARARGKDGGWGLFD</sequence>
<evidence type="ECO:0000256" key="2">
    <source>
        <dbReference type="SAM" id="SignalP"/>
    </source>
</evidence>
<keyword evidence="4" id="KW-1185">Reference proteome</keyword>
<feature type="compositionally biased region" description="Acidic residues" evidence="1">
    <location>
        <begin position="744"/>
        <end position="755"/>
    </location>
</feature>
<name>A0A437AE99_ARTFL</name>
<protein>
    <recommendedName>
        <fullName evidence="5">F-box domain-containing protein</fullName>
    </recommendedName>
</protein>
<dbReference type="OrthoDB" id="5374732at2759"/>
<evidence type="ECO:0000313" key="3">
    <source>
        <dbReference type="EMBL" id="RVD89418.1"/>
    </source>
</evidence>
<feature type="chain" id="PRO_5019190285" description="F-box domain-containing protein" evidence="2">
    <location>
        <begin position="18"/>
        <end position="771"/>
    </location>
</feature>
<accession>A0A437AE99</accession>
<dbReference type="GeneID" id="93582739"/>
<keyword evidence="2" id="KW-0732">Signal</keyword>
<comment type="caution">
    <text evidence="3">The sequence shown here is derived from an EMBL/GenBank/DDBJ whole genome shotgun (WGS) entry which is preliminary data.</text>
</comment>
<dbReference type="RefSeq" id="XP_067494962.1">
    <property type="nucleotide sequence ID" value="XM_067633348.1"/>
</dbReference>
<proteinExistence type="predicted"/>
<feature type="compositionally biased region" description="Basic and acidic residues" evidence="1">
    <location>
        <begin position="716"/>
        <end position="743"/>
    </location>
</feature>
<reference evidence="3 4" key="1">
    <citation type="submission" date="2019-01" db="EMBL/GenBank/DDBJ databases">
        <title>Intercellular communication is required for trap formation in the nematode-trapping fungus Duddingtonia flagrans.</title>
        <authorList>
            <person name="Youssar L."/>
            <person name="Wernet V."/>
            <person name="Hensel N."/>
            <person name="Hildebrandt H.-G."/>
            <person name="Fischer R."/>
        </authorList>
    </citation>
    <scope>NUCLEOTIDE SEQUENCE [LARGE SCALE GENOMIC DNA]</scope>
    <source>
        <strain evidence="3 4">CBS H-5679</strain>
    </source>
</reference>
<evidence type="ECO:0000256" key="1">
    <source>
        <dbReference type="SAM" id="MobiDB-lite"/>
    </source>
</evidence>
<gene>
    <name evidence="3" type="ORF">DFL_000428</name>
</gene>
<feature type="signal peptide" evidence="2">
    <location>
        <begin position="1"/>
        <end position="17"/>
    </location>
</feature>
<organism evidence="3 4">
    <name type="scientific">Arthrobotrys flagrans</name>
    <name type="common">Nematode-trapping fungus</name>
    <name type="synonym">Trichothecium flagrans</name>
    <dbReference type="NCBI Taxonomy" id="97331"/>
    <lineage>
        <taxon>Eukaryota</taxon>
        <taxon>Fungi</taxon>
        <taxon>Dikarya</taxon>
        <taxon>Ascomycota</taxon>
        <taxon>Pezizomycotina</taxon>
        <taxon>Orbiliomycetes</taxon>
        <taxon>Orbiliales</taxon>
        <taxon>Orbiliaceae</taxon>
        <taxon>Arthrobotrys</taxon>
    </lineage>
</organism>
<evidence type="ECO:0000313" key="4">
    <source>
        <dbReference type="Proteomes" id="UP000283090"/>
    </source>
</evidence>